<dbReference type="Pfam" id="PF13927">
    <property type="entry name" value="Ig_3"/>
    <property type="match status" value="1"/>
</dbReference>
<dbReference type="EMBL" id="JBJQND010000011">
    <property type="protein sequence ID" value="KAL3862808.1"/>
    <property type="molecule type" value="Genomic_DNA"/>
</dbReference>
<protein>
    <recommendedName>
        <fullName evidence="1">Ig-like domain-containing protein</fullName>
    </recommendedName>
</protein>
<dbReference type="SUPFAM" id="SSF48726">
    <property type="entry name" value="Immunoglobulin"/>
    <property type="match status" value="1"/>
</dbReference>
<comment type="caution">
    <text evidence="2">The sequence shown here is derived from an EMBL/GenBank/DDBJ whole genome shotgun (WGS) entry which is preliminary data.</text>
</comment>
<dbReference type="InterPro" id="IPR007110">
    <property type="entry name" value="Ig-like_dom"/>
</dbReference>
<evidence type="ECO:0000313" key="3">
    <source>
        <dbReference type="Proteomes" id="UP001634394"/>
    </source>
</evidence>
<dbReference type="AlphaFoldDB" id="A0ABD3VQ55"/>
<feature type="domain" description="Ig-like" evidence="1">
    <location>
        <begin position="2"/>
        <end position="74"/>
    </location>
</feature>
<dbReference type="InterPro" id="IPR013783">
    <property type="entry name" value="Ig-like_fold"/>
</dbReference>
<dbReference type="Proteomes" id="UP001634394">
    <property type="component" value="Unassembled WGS sequence"/>
</dbReference>
<feature type="non-terminal residue" evidence="2">
    <location>
        <position position="88"/>
    </location>
</feature>
<proteinExistence type="predicted"/>
<evidence type="ECO:0000259" key="1">
    <source>
        <dbReference type="PROSITE" id="PS50835"/>
    </source>
</evidence>
<dbReference type="PROSITE" id="PS50835">
    <property type="entry name" value="IG_LIKE"/>
    <property type="match status" value="1"/>
</dbReference>
<name>A0ABD3VQ55_SINWO</name>
<keyword evidence="3" id="KW-1185">Reference proteome</keyword>
<sequence>APIVKLQAAARDANPYRVKQGRENVVLVCEVVDAYPPSTSFVWTQNGKLIHGESRSNFSIPVATRQTNGTWGCTGFNGVETPLESQLQ</sequence>
<dbReference type="InterPro" id="IPR036179">
    <property type="entry name" value="Ig-like_dom_sf"/>
</dbReference>
<gene>
    <name evidence="2" type="ORF">ACJMK2_008754</name>
</gene>
<organism evidence="2 3">
    <name type="scientific">Sinanodonta woodiana</name>
    <name type="common">Chinese pond mussel</name>
    <name type="synonym">Anodonta woodiana</name>
    <dbReference type="NCBI Taxonomy" id="1069815"/>
    <lineage>
        <taxon>Eukaryota</taxon>
        <taxon>Metazoa</taxon>
        <taxon>Spiralia</taxon>
        <taxon>Lophotrochozoa</taxon>
        <taxon>Mollusca</taxon>
        <taxon>Bivalvia</taxon>
        <taxon>Autobranchia</taxon>
        <taxon>Heteroconchia</taxon>
        <taxon>Palaeoheterodonta</taxon>
        <taxon>Unionida</taxon>
        <taxon>Unionoidea</taxon>
        <taxon>Unionidae</taxon>
        <taxon>Unioninae</taxon>
        <taxon>Sinanodonta</taxon>
    </lineage>
</organism>
<evidence type="ECO:0000313" key="2">
    <source>
        <dbReference type="EMBL" id="KAL3862808.1"/>
    </source>
</evidence>
<feature type="non-terminal residue" evidence="2">
    <location>
        <position position="1"/>
    </location>
</feature>
<dbReference type="Gene3D" id="2.60.40.10">
    <property type="entry name" value="Immunoglobulins"/>
    <property type="match status" value="1"/>
</dbReference>
<reference evidence="2 3" key="1">
    <citation type="submission" date="2024-11" db="EMBL/GenBank/DDBJ databases">
        <title>Chromosome-level genome assembly of the freshwater bivalve Anodonta woodiana.</title>
        <authorList>
            <person name="Chen X."/>
        </authorList>
    </citation>
    <scope>NUCLEOTIDE SEQUENCE [LARGE SCALE GENOMIC DNA]</scope>
    <source>
        <strain evidence="2">MN2024</strain>
        <tissue evidence="2">Gills</tissue>
    </source>
</reference>
<accession>A0ABD3VQ55</accession>